<keyword evidence="5" id="KW-1003">Cell membrane</keyword>
<dbReference type="GO" id="GO:0046872">
    <property type="term" value="F:metal ion binding"/>
    <property type="evidence" value="ECO:0007669"/>
    <property type="project" value="UniProtKB-KW"/>
</dbReference>
<evidence type="ECO:0000256" key="5">
    <source>
        <dbReference type="ARBA" id="ARBA00022475"/>
    </source>
</evidence>
<keyword evidence="11 22" id="KW-0547">Nucleotide-binding</keyword>
<protein>
    <recommendedName>
        <fullName evidence="4 24">Diacylglycerol kinase</fullName>
        <ecNumber evidence="3 24">2.7.1.107</ecNumber>
    </recommendedName>
</protein>
<evidence type="ECO:0000256" key="24">
    <source>
        <dbReference type="RuleBase" id="RU363065"/>
    </source>
</evidence>
<evidence type="ECO:0000256" key="11">
    <source>
        <dbReference type="ARBA" id="ARBA00022741"/>
    </source>
</evidence>
<evidence type="ECO:0000256" key="7">
    <source>
        <dbReference type="ARBA" id="ARBA00022519"/>
    </source>
</evidence>
<feature type="binding site" evidence="21">
    <location>
        <begin position="29"/>
        <end position="34"/>
    </location>
    <ligand>
        <name>substrate</name>
    </ligand>
</feature>
<feature type="binding site" evidence="21">
    <location>
        <position position="85"/>
    </location>
    <ligand>
        <name>substrate</name>
    </ligand>
</feature>
<dbReference type="GO" id="GO:0004143">
    <property type="term" value="F:ATP-dependent diacylglycerol kinase activity"/>
    <property type="evidence" value="ECO:0007669"/>
    <property type="project" value="UniProtKB-EC"/>
</dbReference>
<dbReference type="InterPro" id="IPR036945">
    <property type="entry name" value="DAGK_sf"/>
</dbReference>
<feature type="binding site" evidence="23">
    <location>
        <position position="92"/>
    </location>
    <ligand>
        <name>a divalent metal cation</name>
        <dbReference type="ChEBI" id="CHEBI:60240"/>
    </ligand>
</feature>
<evidence type="ECO:0000256" key="3">
    <source>
        <dbReference type="ARBA" id="ARBA00012133"/>
    </source>
</evidence>
<evidence type="ECO:0000256" key="22">
    <source>
        <dbReference type="PIRSR" id="PIRSR600829-3"/>
    </source>
</evidence>
<evidence type="ECO:0000256" key="1">
    <source>
        <dbReference type="ARBA" id="ARBA00004429"/>
    </source>
</evidence>
<sequence length="138" mass="15163">MLLVSPIHYRNIRSSVKSNQKGLVRLIHATKYSWLGLRAAWRYEAAFRQELVSFCVLFPLALALPVGGLEKLLLVGSIIAVIVVELLNSAIEAVVDRIGPEKHDLSGQAKDMGSAAVLLTLLMAISTWVYVLFSNFAV</sequence>
<feature type="binding site" evidence="22">
    <location>
        <position position="44"/>
    </location>
    <ligand>
        <name>ATP</name>
        <dbReference type="ChEBI" id="CHEBI:30616"/>
    </ligand>
</feature>
<comment type="subcellular location">
    <subcellularLocation>
        <location evidence="1 24">Cell inner membrane</location>
        <topology evidence="1 24">Multi-pass membrane protein</topology>
    </subcellularLocation>
</comment>
<feature type="active site" description="Proton acceptor" evidence="20">
    <location>
        <position position="85"/>
    </location>
</feature>
<accession>A0A1C3JEF3</accession>
<evidence type="ECO:0000313" key="25">
    <source>
        <dbReference type="EMBL" id="SBT13526.1"/>
    </source>
</evidence>
<keyword evidence="13 22" id="KW-0067">ATP-binding</keyword>
<feature type="binding site" evidence="22">
    <location>
        <begin position="110"/>
        <end position="111"/>
    </location>
    <ligand>
        <name>ATP</name>
        <dbReference type="ChEBI" id="CHEBI:30616"/>
    </ligand>
</feature>
<keyword evidence="7 24" id="KW-0997">Cell inner membrane</keyword>
<keyword evidence="6" id="KW-0444">Lipid biosynthesis</keyword>
<dbReference type="GO" id="GO:0006654">
    <property type="term" value="P:phosphatidic acid biosynthetic process"/>
    <property type="evidence" value="ECO:0007669"/>
    <property type="project" value="InterPro"/>
</dbReference>
<feature type="binding site" evidence="22">
    <location>
        <position position="25"/>
    </location>
    <ligand>
        <name>ATP</name>
        <dbReference type="ChEBI" id="CHEBI:30616"/>
    </ligand>
</feature>
<dbReference type="InterPro" id="IPR000829">
    <property type="entry name" value="DAGK"/>
</dbReference>
<dbReference type="PANTHER" id="PTHR34299:SF1">
    <property type="entry name" value="DIACYLGLYCEROL KINASE"/>
    <property type="match status" value="1"/>
</dbReference>
<dbReference type="Pfam" id="PF01219">
    <property type="entry name" value="DAGK_prokar"/>
    <property type="match status" value="1"/>
</dbReference>
<evidence type="ECO:0000256" key="4">
    <source>
        <dbReference type="ARBA" id="ARBA00017575"/>
    </source>
</evidence>
<evidence type="ECO:0000256" key="17">
    <source>
        <dbReference type="ARBA" id="ARBA00023136"/>
    </source>
</evidence>
<evidence type="ECO:0000256" key="19">
    <source>
        <dbReference type="ARBA" id="ARBA00023264"/>
    </source>
</evidence>
<feature type="transmembrane region" description="Helical" evidence="24">
    <location>
        <begin position="74"/>
        <end position="95"/>
    </location>
</feature>
<evidence type="ECO:0000256" key="13">
    <source>
        <dbReference type="ARBA" id="ARBA00022840"/>
    </source>
</evidence>
<evidence type="ECO:0000256" key="10">
    <source>
        <dbReference type="ARBA" id="ARBA00022723"/>
    </source>
</evidence>
<evidence type="ECO:0000313" key="26">
    <source>
        <dbReference type="Proteomes" id="UP000092819"/>
    </source>
</evidence>
<comment type="catalytic activity">
    <reaction evidence="24">
        <text>a 1,2-diacyl-sn-glycerol + ATP = a 1,2-diacyl-sn-glycero-3-phosphate + ADP + H(+)</text>
        <dbReference type="Rhea" id="RHEA:10272"/>
        <dbReference type="ChEBI" id="CHEBI:15378"/>
        <dbReference type="ChEBI" id="CHEBI:17815"/>
        <dbReference type="ChEBI" id="CHEBI:30616"/>
        <dbReference type="ChEBI" id="CHEBI:58608"/>
        <dbReference type="ChEBI" id="CHEBI:456216"/>
        <dbReference type="EC" id="2.7.1.107"/>
    </reaction>
</comment>
<evidence type="ECO:0000256" key="8">
    <source>
        <dbReference type="ARBA" id="ARBA00022679"/>
    </source>
</evidence>
<dbReference type="GO" id="GO:0005886">
    <property type="term" value="C:plasma membrane"/>
    <property type="evidence" value="ECO:0007669"/>
    <property type="project" value="UniProtKB-SubCell"/>
</dbReference>
<feature type="binding site" evidence="22">
    <location>
        <position position="92"/>
    </location>
    <ligand>
        <name>ATP</name>
        <dbReference type="ChEBI" id="CHEBI:30616"/>
    </ligand>
</feature>
<dbReference type="PANTHER" id="PTHR34299">
    <property type="entry name" value="DIACYLGLYCEROL KINASE"/>
    <property type="match status" value="1"/>
</dbReference>
<keyword evidence="15 24" id="KW-1133">Transmembrane helix</keyword>
<feature type="transmembrane region" description="Helical" evidence="24">
    <location>
        <begin position="115"/>
        <end position="133"/>
    </location>
</feature>
<dbReference type="EMBL" id="FLQZ01000043">
    <property type="protein sequence ID" value="SBT13526.1"/>
    <property type="molecule type" value="Genomic_DNA"/>
</dbReference>
<keyword evidence="19 24" id="KW-1208">Phospholipid metabolism</keyword>
<keyword evidence="8 24" id="KW-0808">Transferase</keyword>
<dbReference type="Proteomes" id="UP000092819">
    <property type="component" value="Unassembled WGS sequence"/>
</dbReference>
<feature type="binding site" evidence="22">
    <location>
        <begin position="101"/>
        <end position="103"/>
    </location>
    <ligand>
        <name>ATP</name>
        <dbReference type="ChEBI" id="CHEBI:30616"/>
    </ligand>
</feature>
<evidence type="ECO:0000256" key="14">
    <source>
        <dbReference type="ARBA" id="ARBA00022842"/>
    </source>
</evidence>
<evidence type="ECO:0000256" key="15">
    <source>
        <dbReference type="ARBA" id="ARBA00022989"/>
    </source>
</evidence>
<feature type="binding site" evidence="21">
    <location>
        <begin position="38"/>
        <end position="41"/>
    </location>
    <ligand>
        <name>substrate</name>
    </ligand>
</feature>
<comment type="cofactor">
    <cofactor evidence="23">
        <name>Mg(2+)</name>
        <dbReference type="ChEBI" id="CHEBI:18420"/>
    </cofactor>
    <text evidence="23">Mn(2+), Zn(2+), Cd(2+) and Co(2+) support activity to lesser extents.</text>
</comment>
<dbReference type="InterPro" id="IPR033718">
    <property type="entry name" value="DAGK_prok"/>
</dbReference>
<dbReference type="CDD" id="cd14264">
    <property type="entry name" value="DAGK_IM"/>
    <property type="match status" value="1"/>
</dbReference>
<comment type="similarity">
    <text evidence="2 24">Belongs to the bacterial diacylglycerol kinase family.</text>
</comment>
<keyword evidence="17 24" id="KW-0472">Membrane</keyword>
<keyword evidence="16 24" id="KW-0443">Lipid metabolism</keyword>
<keyword evidence="9 24" id="KW-0812">Transmembrane</keyword>
<keyword evidence="12 24" id="KW-0418">Kinase</keyword>
<keyword evidence="14 23" id="KW-0460">Magnesium</keyword>
<gene>
    <name evidence="25" type="primary">dgkA_1</name>
    <name evidence="25" type="ORF">VCE7224_02275</name>
</gene>
<name>A0A1C3JEF3_9VIBR</name>
<feature type="binding site" evidence="21">
    <location>
        <begin position="46"/>
        <end position="50"/>
    </location>
    <ligand>
        <name>substrate</name>
    </ligand>
</feature>
<evidence type="ECO:0000256" key="2">
    <source>
        <dbReference type="ARBA" id="ARBA00005967"/>
    </source>
</evidence>
<keyword evidence="18" id="KW-0594">Phospholipid biosynthesis</keyword>
<proteinExistence type="inferred from homology"/>
<evidence type="ECO:0000256" key="12">
    <source>
        <dbReference type="ARBA" id="ARBA00022777"/>
    </source>
</evidence>
<evidence type="ECO:0000256" key="6">
    <source>
        <dbReference type="ARBA" id="ARBA00022516"/>
    </source>
</evidence>
<organism evidence="25 26">
    <name type="scientific">Vibrio celticus</name>
    <dbReference type="NCBI Taxonomy" id="446372"/>
    <lineage>
        <taxon>Bacteria</taxon>
        <taxon>Pseudomonadati</taxon>
        <taxon>Pseudomonadota</taxon>
        <taxon>Gammaproteobacteria</taxon>
        <taxon>Vibrionales</taxon>
        <taxon>Vibrionaceae</taxon>
        <taxon>Vibrio</taxon>
    </lineage>
</organism>
<feature type="binding site" evidence="21">
    <location>
        <position position="114"/>
    </location>
    <ligand>
        <name>substrate</name>
    </ligand>
</feature>
<comment type="function">
    <text evidence="24">Catalyzes the ATP-dependent phosphorylation of sn-l,2-diacylglycerol (DAG) to phosphatidic acid. Involved in the recycling of diacylglycerol produced as a by-product during membrane-derived oligosaccharide (MDO) biosynthesis.</text>
</comment>
<evidence type="ECO:0000256" key="16">
    <source>
        <dbReference type="ARBA" id="ARBA00023098"/>
    </source>
</evidence>
<dbReference type="Gene3D" id="1.10.287.3610">
    <property type="match status" value="1"/>
</dbReference>
<evidence type="ECO:0000256" key="20">
    <source>
        <dbReference type="PIRSR" id="PIRSR600829-1"/>
    </source>
</evidence>
<dbReference type="EC" id="2.7.1.107" evidence="3 24"/>
<evidence type="ECO:0000256" key="21">
    <source>
        <dbReference type="PIRSR" id="PIRSR600829-2"/>
    </source>
</evidence>
<evidence type="ECO:0000256" key="23">
    <source>
        <dbReference type="PIRSR" id="PIRSR600829-4"/>
    </source>
</evidence>
<dbReference type="GO" id="GO:0005524">
    <property type="term" value="F:ATP binding"/>
    <property type="evidence" value="ECO:0007669"/>
    <property type="project" value="UniProtKB-KW"/>
</dbReference>
<reference evidence="26" key="1">
    <citation type="submission" date="2016-06" db="EMBL/GenBank/DDBJ databases">
        <authorList>
            <person name="Rodrigo-Torres L."/>
            <person name="Arahal D.R."/>
        </authorList>
    </citation>
    <scope>NUCLEOTIDE SEQUENCE [LARGE SCALE GENOMIC DNA]</scope>
    <source>
        <strain evidence="26">CECT 7224</strain>
    </source>
</reference>
<feature type="binding site" evidence="21">
    <location>
        <position position="25"/>
    </location>
    <ligand>
        <name>substrate</name>
    </ligand>
</feature>
<feature type="binding site" evidence="23">
    <location>
        <position position="44"/>
    </location>
    <ligand>
        <name>a divalent metal cation</name>
        <dbReference type="ChEBI" id="CHEBI:60240"/>
    </ligand>
</feature>
<feature type="binding site" evidence="22">
    <location>
        <position position="32"/>
    </location>
    <ligand>
        <name>ATP</name>
        <dbReference type="ChEBI" id="CHEBI:30616"/>
    </ligand>
</feature>
<dbReference type="AlphaFoldDB" id="A0A1C3JEF3"/>
<keyword evidence="10 23" id="KW-0479">Metal-binding</keyword>
<dbReference type="PROSITE" id="PS01069">
    <property type="entry name" value="DAGK_PROKAR"/>
    <property type="match status" value="1"/>
</dbReference>
<evidence type="ECO:0000256" key="9">
    <source>
        <dbReference type="ARBA" id="ARBA00022692"/>
    </source>
</evidence>
<feature type="transmembrane region" description="Helical" evidence="24">
    <location>
        <begin position="51"/>
        <end position="68"/>
    </location>
</feature>
<keyword evidence="26" id="KW-1185">Reference proteome</keyword>
<evidence type="ECO:0000256" key="18">
    <source>
        <dbReference type="ARBA" id="ARBA00023209"/>
    </source>
</evidence>